<protein>
    <recommendedName>
        <fullName evidence="3">L-tyrosine 3-hydroxylase</fullName>
    </recommendedName>
</protein>
<evidence type="ECO:0000313" key="2">
    <source>
        <dbReference type="Proteomes" id="UP000198253"/>
    </source>
</evidence>
<sequence>MRATTNTALGDLPVGAGWQFGGIAYGLEPLVLPVVGELDAPEGPAGGLPVEGYLEVCWRLRALADGGGPASEVPRCDAPDELSWFRWITGHQVCFVLWRLMATLLEDVREGRRSTDEIQQSVSRYVHGYSAMLLYTGSCPIGVYNTVIRPSMRLRHRGFSGSWAPDYWPVRGLFRGRQARTAWYSDRSDLAVALRLHKVVHDGVAAKLVSDGPSLLQQASVRGVDIRLVSMLYDSYFATVRAPATRQETVAQLLRRLTAIAQDLAVNGLHAHDQRDHRPAALCTPEVTGHEDRLGHILVDVARCACEHAADVTGPRHPALQAPQTR</sequence>
<name>A0A1C4YRJ9_MICEC</name>
<evidence type="ECO:0008006" key="3">
    <source>
        <dbReference type="Google" id="ProtNLM"/>
    </source>
</evidence>
<evidence type="ECO:0000313" key="1">
    <source>
        <dbReference type="EMBL" id="SCF23412.1"/>
    </source>
</evidence>
<dbReference type="OrthoDB" id="3687546at2"/>
<dbReference type="Proteomes" id="UP000198253">
    <property type="component" value="Chromosome I"/>
</dbReference>
<dbReference type="AlphaFoldDB" id="A0A1C4YRJ9"/>
<proteinExistence type="predicted"/>
<dbReference type="EMBL" id="LT607413">
    <property type="protein sequence ID" value="SCF23412.1"/>
    <property type="molecule type" value="Genomic_DNA"/>
</dbReference>
<organism evidence="1 2">
    <name type="scientific">Micromonospora echinospora</name>
    <name type="common">Micromonospora purpurea</name>
    <dbReference type="NCBI Taxonomy" id="1877"/>
    <lineage>
        <taxon>Bacteria</taxon>
        <taxon>Bacillati</taxon>
        <taxon>Actinomycetota</taxon>
        <taxon>Actinomycetes</taxon>
        <taxon>Micromonosporales</taxon>
        <taxon>Micromonosporaceae</taxon>
        <taxon>Micromonospora</taxon>
    </lineage>
</organism>
<accession>A0A1C4YRJ9</accession>
<reference evidence="2" key="1">
    <citation type="submission" date="2016-06" db="EMBL/GenBank/DDBJ databases">
        <authorList>
            <person name="Varghese N."/>
            <person name="Submissions Spin"/>
        </authorList>
    </citation>
    <scope>NUCLEOTIDE SEQUENCE [LARGE SCALE GENOMIC DNA]</scope>
    <source>
        <strain evidence="2">DSM 43816</strain>
    </source>
</reference>
<dbReference type="RefSeq" id="WP_088983226.1">
    <property type="nucleotide sequence ID" value="NZ_LT607413.1"/>
</dbReference>
<dbReference type="InParanoid" id="A0A1C4YRJ9"/>
<gene>
    <name evidence="1" type="ORF">GA0070618_4291</name>
</gene>
<keyword evidence="2" id="KW-1185">Reference proteome</keyword>